<gene>
    <name evidence="1" type="ORF">GR170_14820</name>
</gene>
<name>A0A6L7G425_9RHOB</name>
<evidence type="ECO:0000313" key="1">
    <source>
        <dbReference type="EMBL" id="MXN19114.1"/>
    </source>
</evidence>
<reference evidence="1 2" key="1">
    <citation type="submission" date="2019-12" db="EMBL/GenBank/DDBJ databases">
        <authorList>
            <person name="Li M."/>
        </authorList>
    </citation>
    <scope>NUCLEOTIDE SEQUENCE [LARGE SCALE GENOMIC DNA]</scope>
    <source>
        <strain evidence="1 2">GBMRC 2024</strain>
    </source>
</reference>
<organism evidence="1 2">
    <name type="scientific">Pseudooceanicola albus</name>
    <dbReference type="NCBI Taxonomy" id="2692189"/>
    <lineage>
        <taxon>Bacteria</taxon>
        <taxon>Pseudomonadati</taxon>
        <taxon>Pseudomonadota</taxon>
        <taxon>Alphaproteobacteria</taxon>
        <taxon>Rhodobacterales</taxon>
        <taxon>Paracoccaceae</taxon>
        <taxon>Pseudooceanicola</taxon>
    </lineage>
</organism>
<comment type="caution">
    <text evidence="1">The sequence shown here is derived from an EMBL/GenBank/DDBJ whole genome shotgun (WGS) entry which is preliminary data.</text>
</comment>
<dbReference type="RefSeq" id="WP_160895231.1">
    <property type="nucleotide sequence ID" value="NZ_WUMU01000016.1"/>
</dbReference>
<proteinExistence type="predicted"/>
<evidence type="ECO:0000313" key="2">
    <source>
        <dbReference type="Proteomes" id="UP000477911"/>
    </source>
</evidence>
<dbReference type="EMBL" id="WUMU01000016">
    <property type="protein sequence ID" value="MXN19114.1"/>
    <property type="molecule type" value="Genomic_DNA"/>
</dbReference>
<sequence>MSSKTFAIDAAVGLIKREIGLAAVTADAYIGTQHDQGDAAITDIACVIDIEACKVSAGDETYTFRLVGSNVSDRSDARILDTLELGDAGTVPIETVDTVAGDRYVMRARTERQQTAFQYIDLHLDVEGTSPSITFGAFITKEIC</sequence>
<accession>A0A6L7G425</accession>
<dbReference type="Proteomes" id="UP000477911">
    <property type="component" value="Unassembled WGS sequence"/>
</dbReference>
<dbReference type="AlphaFoldDB" id="A0A6L7G425"/>
<protein>
    <submittedName>
        <fullName evidence="1">Uncharacterized protein</fullName>
    </submittedName>
</protein>
<keyword evidence="2" id="KW-1185">Reference proteome</keyword>